<evidence type="ECO:0000259" key="9">
    <source>
        <dbReference type="PROSITE" id="PS50928"/>
    </source>
</evidence>
<dbReference type="InterPro" id="IPR035906">
    <property type="entry name" value="MetI-like_sf"/>
</dbReference>
<organism evidence="10 11">
    <name type="scientific">Angustibacter luteus</name>
    <dbReference type="NCBI Taxonomy" id="658456"/>
    <lineage>
        <taxon>Bacteria</taxon>
        <taxon>Bacillati</taxon>
        <taxon>Actinomycetota</taxon>
        <taxon>Actinomycetes</taxon>
        <taxon>Kineosporiales</taxon>
        <taxon>Kineosporiaceae</taxon>
    </lineage>
</organism>
<feature type="transmembrane region" description="Helical" evidence="7">
    <location>
        <begin position="31"/>
        <end position="52"/>
    </location>
</feature>
<name>A0ABW1JFW8_9ACTN</name>
<dbReference type="PANTHER" id="PTHR43744">
    <property type="entry name" value="ABC TRANSPORTER PERMEASE PROTEIN MG189-RELATED-RELATED"/>
    <property type="match status" value="1"/>
</dbReference>
<comment type="similarity">
    <text evidence="7">Belongs to the binding-protein-dependent transport system permease family.</text>
</comment>
<evidence type="ECO:0000256" key="8">
    <source>
        <dbReference type="SAM" id="MobiDB-lite"/>
    </source>
</evidence>
<comment type="subcellular location">
    <subcellularLocation>
        <location evidence="1 7">Cell membrane</location>
        <topology evidence="1 7">Multi-pass membrane protein</topology>
    </subcellularLocation>
</comment>
<evidence type="ECO:0000256" key="5">
    <source>
        <dbReference type="ARBA" id="ARBA00022989"/>
    </source>
</evidence>
<proteinExistence type="inferred from homology"/>
<dbReference type="RefSeq" id="WP_345715234.1">
    <property type="nucleotide sequence ID" value="NZ_BAABFP010000002.1"/>
</dbReference>
<feature type="compositionally biased region" description="Low complexity" evidence="8">
    <location>
        <begin position="1"/>
        <end position="19"/>
    </location>
</feature>
<comment type="caution">
    <text evidence="10">The sequence shown here is derived from an EMBL/GenBank/DDBJ whole genome shotgun (WGS) entry which is preliminary data.</text>
</comment>
<protein>
    <submittedName>
        <fullName evidence="10">Carbohydrate ABC transporter permease</fullName>
    </submittedName>
</protein>
<evidence type="ECO:0000313" key="11">
    <source>
        <dbReference type="Proteomes" id="UP001596189"/>
    </source>
</evidence>
<dbReference type="PROSITE" id="PS50928">
    <property type="entry name" value="ABC_TM1"/>
    <property type="match status" value="1"/>
</dbReference>
<keyword evidence="4 7" id="KW-0812">Transmembrane</keyword>
<sequence length="306" mass="34204">MSTATGDTRTGARDAATADVPKPPHRPRHTLLYVFLSVMALIWIFPVFWAVLNSFRDYDFTSAHGYVSIGGYTFHNYADAWRQGDFGQHFLNSVIITVPAVVITLLFASCAAFVVARFSFWFNLPMLILFTAANLLPQQAMLVPLYRLYNSVEVPFWLSDSGTLYNSYWAVIITHIAFQTGFCTFVLSNYMKTLPQELTEAAVVDGAGVLRQFWQVILPLCRPPLAALATLEITWIYNDFFWAVAFMSQGDKFPITSSLQNLRGQFFTDYNLLSAGSVLAAIPTIIIFVLLQKQFVSGLTLGANKG</sequence>
<evidence type="ECO:0000256" key="4">
    <source>
        <dbReference type="ARBA" id="ARBA00022692"/>
    </source>
</evidence>
<feature type="transmembrane region" description="Helical" evidence="7">
    <location>
        <begin position="90"/>
        <end position="115"/>
    </location>
</feature>
<keyword evidence="2 7" id="KW-0813">Transport</keyword>
<feature type="region of interest" description="Disordered" evidence="8">
    <location>
        <begin position="1"/>
        <end position="22"/>
    </location>
</feature>
<dbReference type="InterPro" id="IPR000515">
    <property type="entry name" value="MetI-like"/>
</dbReference>
<dbReference type="EMBL" id="JBHSRD010000004">
    <property type="protein sequence ID" value="MFC6008075.1"/>
    <property type="molecule type" value="Genomic_DNA"/>
</dbReference>
<keyword evidence="11" id="KW-1185">Reference proteome</keyword>
<keyword evidence="6 7" id="KW-0472">Membrane</keyword>
<evidence type="ECO:0000256" key="6">
    <source>
        <dbReference type="ARBA" id="ARBA00023136"/>
    </source>
</evidence>
<keyword evidence="3" id="KW-1003">Cell membrane</keyword>
<feature type="transmembrane region" description="Helical" evidence="7">
    <location>
        <begin position="270"/>
        <end position="291"/>
    </location>
</feature>
<dbReference type="Proteomes" id="UP001596189">
    <property type="component" value="Unassembled WGS sequence"/>
</dbReference>
<evidence type="ECO:0000256" key="1">
    <source>
        <dbReference type="ARBA" id="ARBA00004651"/>
    </source>
</evidence>
<dbReference type="CDD" id="cd06261">
    <property type="entry name" value="TM_PBP2"/>
    <property type="match status" value="1"/>
</dbReference>
<dbReference type="Gene3D" id="1.10.3720.10">
    <property type="entry name" value="MetI-like"/>
    <property type="match status" value="1"/>
</dbReference>
<gene>
    <name evidence="10" type="ORF">ACFQDO_13145</name>
</gene>
<accession>A0ABW1JFW8</accession>
<keyword evidence="5 7" id="KW-1133">Transmembrane helix</keyword>
<dbReference type="PANTHER" id="PTHR43744:SF8">
    <property type="entry name" value="SN-GLYCEROL-3-PHOSPHATE TRANSPORT SYSTEM PERMEASE PROTEIN UGPE"/>
    <property type="match status" value="1"/>
</dbReference>
<evidence type="ECO:0000256" key="3">
    <source>
        <dbReference type="ARBA" id="ARBA00022475"/>
    </source>
</evidence>
<reference evidence="11" key="1">
    <citation type="journal article" date="2019" name="Int. J. Syst. Evol. Microbiol.">
        <title>The Global Catalogue of Microorganisms (GCM) 10K type strain sequencing project: providing services to taxonomists for standard genome sequencing and annotation.</title>
        <authorList>
            <consortium name="The Broad Institute Genomics Platform"/>
            <consortium name="The Broad Institute Genome Sequencing Center for Infectious Disease"/>
            <person name="Wu L."/>
            <person name="Ma J."/>
        </authorList>
    </citation>
    <scope>NUCLEOTIDE SEQUENCE [LARGE SCALE GENOMIC DNA]</scope>
    <source>
        <strain evidence="11">KACC 14249</strain>
    </source>
</reference>
<dbReference type="SUPFAM" id="SSF161098">
    <property type="entry name" value="MetI-like"/>
    <property type="match status" value="1"/>
</dbReference>
<feature type="transmembrane region" description="Helical" evidence="7">
    <location>
        <begin position="127"/>
        <end position="148"/>
    </location>
</feature>
<feature type="domain" description="ABC transmembrane type-1" evidence="9">
    <location>
        <begin position="90"/>
        <end position="291"/>
    </location>
</feature>
<dbReference type="Pfam" id="PF00528">
    <property type="entry name" value="BPD_transp_1"/>
    <property type="match status" value="1"/>
</dbReference>
<feature type="transmembrane region" description="Helical" evidence="7">
    <location>
        <begin position="168"/>
        <end position="187"/>
    </location>
</feature>
<evidence type="ECO:0000313" key="10">
    <source>
        <dbReference type="EMBL" id="MFC6008075.1"/>
    </source>
</evidence>
<evidence type="ECO:0000256" key="2">
    <source>
        <dbReference type="ARBA" id="ARBA00022448"/>
    </source>
</evidence>
<evidence type="ECO:0000256" key="7">
    <source>
        <dbReference type="RuleBase" id="RU363032"/>
    </source>
</evidence>